<dbReference type="EMBL" id="BPLQ01009576">
    <property type="protein sequence ID" value="GIY44836.1"/>
    <property type="molecule type" value="Genomic_DNA"/>
</dbReference>
<sequence>MTRWSCTRKHKHNDQQEQLSNRSVRTDSTQSIGLTRIYTLLCMLQPHKGLLWFRRDRLLFAELQMQSLQKRKKRKITEWMQSRCRAGDSQ</sequence>
<gene>
    <name evidence="2" type="ORF">CDAR_484421</name>
</gene>
<proteinExistence type="predicted"/>
<comment type="caution">
    <text evidence="2">The sequence shown here is derived from an EMBL/GenBank/DDBJ whole genome shotgun (WGS) entry which is preliminary data.</text>
</comment>
<keyword evidence="3" id="KW-1185">Reference proteome</keyword>
<organism evidence="2 3">
    <name type="scientific">Caerostris darwini</name>
    <dbReference type="NCBI Taxonomy" id="1538125"/>
    <lineage>
        <taxon>Eukaryota</taxon>
        <taxon>Metazoa</taxon>
        <taxon>Ecdysozoa</taxon>
        <taxon>Arthropoda</taxon>
        <taxon>Chelicerata</taxon>
        <taxon>Arachnida</taxon>
        <taxon>Araneae</taxon>
        <taxon>Araneomorphae</taxon>
        <taxon>Entelegynae</taxon>
        <taxon>Araneoidea</taxon>
        <taxon>Araneidae</taxon>
        <taxon>Caerostris</taxon>
    </lineage>
</organism>
<name>A0AAV4TID2_9ARAC</name>
<feature type="compositionally biased region" description="Basic residues" evidence="1">
    <location>
        <begin position="1"/>
        <end position="12"/>
    </location>
</feature>
<dbReference type="Proteomes" id="UP001054837">
    <property type="component" value="Unassembled WGS sequence"/>
</dbReference>
<protein>
    <submittedName>
        <fullName evidence="2">Uncharacterized protein</fullName>
    </submittedName>
</protein>
<evidence type="ECO:0000313" key="2">
    <source>
        <dbReference type="EMBL" id="GIY44836.1"/>
    </source>
</evidence>
<reference evidence="2 3" key="1">
    <citation type="submission" date="2021-06" db="EMBL/GenBank/DDBJ databases">
        <title>Caerostris darwini draft genome.</title>
        <authorList>
            <person name="Kono N."/>
            <person name="Arakawa K."/>
        </authorList>
    </citation>
    <scope>NUCLEOTIDE SEQUENCE [LARGE SCALE GENOMIC DNA]</scope>
</reference>
<evidence type="ECO:0000256" key="1">
    <source>
        <dbReference type="SAM" id="MobiDB-lite"/>
    </source>
</evidence>
<feature type="region of interest" description="Disordered" evidence="1">
    <location>
        <begin position="1"/>
        <end position="29"/>
    </location>
</feature>
<evidence type="ECO:0000313" key="3">
    <source>
        <dbReference type="Proteomes" id="UP001054837"/>
    </source>
</evidence>
<dbReference type="AlphaFoldDB" id="A0AAV4TID2"/>
<accession>A0AAV4TID2</accession>
<feature type="compositionally biased region" description="Polar residues" evidence="1">
    <location>
        <begin position="16"/>
        <end position="29"/>
    </location>
</feature>